<dbReference type="InterPro" id="IPR036188">
    <property type="entry name" value="FAD/NAD-bd_sf"/>
</dbReference>
<evidence type="ECO:0000256" key="4">
    <source>
        <dbReference type="ARBA" id="ARBA00023033"/>
    </source>
</evidence>
<dbReference type="Pfam" id="PF01494">
    <property type="entry name" value="FAD_binding_3"/>
    <property type="match status" value="2"/>
</dbReference>
<feature type="domain" description="FAD-binding" evidence="5">
    <location>
        <begin position="319"/>
        <end position="354"/>
    </location>
</feature>
<evidence type="ECO:0000313" key="6">
    <source>
        <dbReference type="EMBL" id="CAK9258107.1"/>
    </source>
</evidence>
<dbReference type="EMBL" id="OZ020106">
    <property type="protein sequence ID" value="CAK9258107.1"/>
    <property type="molecule type" value="Genomic_DNA"/>
</dbReference>
<dbReference type="SUPFAM" id="SSF51905">
    <property type="entry name" value="FAD/NAD(P)-binding domain"/>
    <property type="match status" value="1"/>
</dbReference>
<dbReference type="Proteomes" id="UP001497444">
    <property type="component" value="Chromosome 11"/>
</dbReference>
<keyword evidence="4" id="KW-0503">Monooxygenase</keyword>
<keyword evidence="2" id="KW-0274">FAD</keyword>
<sequence length="419" mass="45958">MSINLEREREMADPPKTILVIGGGLGGLAFAQIVRHSEVGYKYKVMIYERDASATHREQGYQIGINQAGLACLSSIPHIAKVLDTIPHDKVNAAIMLDHKLNIMLELRQMAWSDGLAGLVNRWKLRQALSEGLDVKWGKKFVRYEETESEVIAYFEDGTHAVGDFLIGADGAKSKVRAQRCPDLQLEQIPILNTGGSVALTPAVKSKLPRLVQLTDNAYIVRVLAPNGTSVLVMNYAAQVENGESRLIWAISFPSAMVPNFPTDPAEVKTEVDSMANKILCNELATLISETGIEDYLFPAPRLLQAILPVNGNPLATTSRVTLLGDAAHAMTTQRGLGANTAFADAADLAHVLVQQDDNDPWLGLAHYQEVMIKRGFNAVKMSRQSTTTMHLTGMQSVLRNVLIRAIGWILWGKQIVWG</sequence>
<evidence type="ECO:0000256" key="2">
    <source>
        <dbReference type="ARBA" id="ARBA00022827"/>
    </source>
</evidence>
<feature type="domain" description="FAD-binding" evidence="5">
    <location>
        <begin position="18"/>
        <end position="180"/>
    </location>
</feature>
<protein>
    <recommendedName>
        <fullName evidence="5">FAD-binding domain-containing protein</fullName>
    </recommendedName>
</protein>
<evidence type="ECO:0000313" key="7">
    <source>
        <dbReference type="Proteomes" id="UP001497444"/>
    </source>
</evidence>
<dbReference type="Gene3D" id="3.50.50.60">
    <property type="entry name" value="FAD/NAD(P)-binding domain"/>
    <property type="match status" value="1"/>
</dbReference>
<dbReference type="PANTHER" id="PTHR47178:SF6">
    <property type="entry name" value="FAD-BINDING DOMAIN-CONTAINING PROTEIN"/>
    <property type="match status" value="1"/>
</dbReference>
<gene>
    <name evidence="6" type="ORF">CSSPJE1EN1_LOCUS3585</name>
</gene>
<keyword evidence="3" id="KW-0560">Oxidoreductase</keyword>
<keyword evidence="1" id="KW-0285">Flavoprotein</keyword>
<accession>A0ABP0VV98</accession>
<organism evidence="6 7">
    <name type="scientific">Sphagnum jensenii</name>
    <dbReference type="NCBI Taxonomy" id="128206"/>
    <lineage>
        <taxon>Eukaryota</taxon>
        <taxon>Viridiplantae</taxon>
        <taxon>Streptophyta</taxon>
        <taxon>Embryophyta</taxon>
        <taxon>Bryophyta</taxon>
        <taxon>Sphagnophytina</taxon>
        <taxon>Sphagnopsida</taxon>
        <taxon>Sphagnales</taxon>
        <taxon>Sphagnaceae</taxon>
        <taxon>Sphagnum</taxon>
    </lineage>
</organism>
<evidence type="ECO:0000256" key="1">
    <source>
        <dbReference type="ARBA" id="ARBA00022630"/>
    </source>
</evidence>
<proteinExistence type="predicted"/>
<dbReference type="PRINTS" id="PR00420">
    <property type="entry name" value="RNGMNOXGNASE"/>
</dbReference>
<dbReference type="InterPro" id="IPR002938">
    <property type="entry name" value="FAD-bd"/>
</dbReference>
<name>A0ABP0VV98_9BRYO</name>
<keyword evidence="7" id="KW-1185">Reference proteome</keyword>
<evidence type="ECO:0000256" key="3">
    <source>
        <dbReference type="ARBA" id="ARBA00023002"/>
    </source>
</evidence>
<reference evidence="6" key="1">
    <citation type="submission" date="2024-02" db="EMBL/GenBank/DDBJ databases">
        <authorList>
            <consortium name="ELIXIR-Norway"/>
            <consortium name="Elixir Norway"/>
        </authorList>
    </citation>
    <scope>NUCLEOTIDE SEQUENCE</scope>
</reference>
<dbReference type="PANTHER" id="PTHR47178">
    <property type="entry name" value="MONOOXYGENASE, FAD-BINDING"/>
    <property type="match status" value="1"/>
</dbReference>
<evidence type="ECO:0000259" key="5">
    <source>
        <dbReference type="Pfam" id="PF01494"/>
    </source>
</evidence>